<keyword evidence="1" id="KW-0328">Glycosyltransferase</keyword>
<evidence type="ECO:0000313" key="4">
    <source>
        <dbReference type="EMBL" id="KRM14438.1"/>
    </source>
</evidence>
<dbReference type="RefSeq" id="WP_003713522.1">
    <property type="nucleotide sequence ID" value="NZ_AZGE01000029.1"/>
</dbReference>
<keyword evidence="2 4" id="KW-0808">Transferase</keyword>
<evidence type="ECO:0000313" key="5">
    <source>
        <dbReference type="Proteomes" id="UP000050973"/>
    </source>
</evidence>
<dbReference type="SUPFAM" id="SSF53448">
    <property type="entry name" value="Nucleotide-diphospho-sugar transferases"/>
    <property type="match status" value="1"/>
</dbReference>
<dbReference type="InterPro" id="IPR029044">
    <property type="entry name" value="Nucleotide-diphossugar_trans"/>
</dbReference>
<dbReference type="EMBL" id="AZGE01000029">
    <property type="protein sequence ID" value="KRM14438.1"/>
    <property type="molecule type" value="Genomic_DNA"/>
</dbReference>
<dbReference type="PANTHER" id="PTHR22916">
    <property type="entry name" value="GLYCOSYLTRANSFERASE"/>
    <property type="match status" value="1"/>
</dbReference>
<reference evidence="4 5" key="1">
    <citation type="journal article" date="2015" name="Genome Announc.">
        <title>Expanding the biotechnology potential of lactobacilli through comparative genomics of 213 strains and associated genera.</title>
        <authorList>
            <person name="Sun Z."/>
            <person name="Harris H.M."/>
            <person name="McCann A."/>
            <person name="Guo C."/>
            <person name="Argimon S."/>
            <person name="Zhang W."/>
            <person name="Yang X."/>
            <person name="Jeffery I.B."/>
            <person name="Cooney J.C."/>
            <person name="Kagawa T.F."/>
            <person name="Liu W."/>
            <person name="Song Y."/>
            <person name="Salvetti E."/>
            <person name="Wrobel A."/>
            <person name="Rasinkangas P."/>
            <person name="Parkhill J."/>
            <person name="Rea M.C."/>
            <person name="O'Sullivan O."/>
            <person name="Ritari J."/>
            <person name="Douillard F.P."/>
            <person name="Paul Ross R."/>
            <person name="Yang R."/>
            <person name="Briner A.E."/>
            <person name="Felis G.E."/>
            <person name="de Vos W.M."/>
            <person name="Barrangou R."/>
            <person name="Klaenhammer T.R."/>
            <person name="Caufield P.W."/>
            <person name="Cui Y."/>
            <person name="Zhang H."/>
            <person name="O'Toole P.W."/>
        </authorList>
    </citation>
    <scope>NUCLEOTIDE SEQUENCE [LARGE SCALE GENOMIC DNA]</scope>
    <source>
        <strain evidence="4 5">DSM 4864</strain>
    </source>
</reference>
<feature type="domain" description="Glycosyltransferase 2-like" evidence="3">
    <location>
        <begin position="6"/>
        <end position="178"/>
    </location>
</feature>
<dbReference type="CDD" id="cd00761">
    <property type="entry name" value="Glyco_tranf_GTA_type"/>
    <property type="match status" value="1"/>
</dbReference>
<dbReference type="InterPro" id="IPR001173">
    <property type="entry name" value="Glyco_trans_2-like"/>
</dbReference>
<comment type="caution">
    <text evidence="4">The sequence shown here is derived from an EMBL/GenBank/DDBJ whole genome shotgun (WGS) entry which is preliminary data.</text>
</comment>
<name>A0A0R1WHR1_9LACO</name>
<dbReference type="PATRIC" id="fig|1423779.3.peg.1142"/>
<evidence type="ECO:0000256" key="2">
    <source>
        <dbReference type="ARBA" id="ARBA00022679"/>
    </source>
</evidence>
<evidence type="ECO:0000259" key="3">
    <source>
        <dbReference type="Pfam" id="PF00535"/>
    </source>
</evidence>
<protein>
    <submittedName>
        <fullName evidence="4">Glycosyltransferase, group 2 family protein</fullName>
    </submittedName>
</protein>
<dbReference type="Gene3D" id="3.90.550.10">
    <property type="entry name" value="Spore Coat Polysaccharide Biosynthesis Protein SpsA, Chain A"/>
    <property type="match status" value="1"/>
</dbReference>
<accession>A0A0R1WHR1</accession>
<dbReference type="GO" id="GO:0016757">
    <property type="term" value="F:glycosyltransferase activity"/>
    <property type="evidence" value="ECO:0007669"/>
    <property type="project" value="UniProtKB-KW"/>
</dbReference>
<dbReference type="PANTHER" id="PTHR22916:SF51">
    <property type="entry name" value="GLYCOSYLTRANSFERASE EPSH-RELATED"/>
    <property type="match status" value="1"/>
</dbReference>
<dbReference type="Proteomes" id="UP000050973">
    <property type="component" value="Unassembled WGS sequence"/>
</dbReference>
<dbReference type="Pfam" id="PF00535">
    <property type="entry name" value="Glycos_transf_2"/>
    <property type="match status" value="1"/>
</dbReference>
<gene>
    <name evidence="4" type="ORF">FC49_GL001108</name>
</gene>
<sequence length="299" mass="34962">MSEKISIIVPVENNEQYLAECLDSIIHQSYQNLEIILVDNGSTDRSLAIMRQYANQDSRIRMVSQEHHGLGTAKNLGLSMATGDLVMFVGPNDRAGNIERLLASMHQYHSDVACATYYRQDANGTYYFYVDDNDPAQRELEGAFTPQEWIQRETGYALNITEDFKRCFNKLIKRSLFQQNVMFPDYDQCEDDFTIWKLYLLADRISYINVGDYCYRLLSQAEESSQDIFHRNLLRLQSLEERLALYAMIDFDTTFLDRYYRQLVEATRDSALTAGNYHYYKDCCFKIGMMDRYAPEKFN</sequence>
<proteinExistence type="predicted"/>
<dbReference type="AlphaFoldDB" id="A0A0R1WHR1"/>
<organism evidence="4 5">
    <name type="scientific">Limosilactobacillus oris DSM 4864</name>
    <dbReference type="NCBI Taxonomy" id="1423779"/>
    <lineage>
        <taxon>Bacteria</taxon>
        <taxon>Bacillati</taxon>
        <taxon>Bacillota</taxon>
        <taxon>Bacilli</taxon>
        <taxon>Lactobacillales</taxon>
        <taxon>Lactobacillaceae</taxon>
        <taxon>Limosilactobacillus</taxon>
    </lineage>
</organism>
<evidence type="ECO:0000256" key="1">
    <source>
        <dbReference type="ARBA" id="ARBA00022676"/>
    </source>
</evidence>